<reference evidence="1" key="1">
    <citation type="journal article" date="2014" name="Front. Microbiol.">
        <title>High frequency of phylogenetically diverse reductive dehalogenase-homologous genes in deep subseafloor sedimentary metagenomes.</title>
        <authorList>
            <person name="Kawai M."/>
            <person name="Futagami T."/>
            <person name="Toyoda A."/>
            <person name="Takaki Y."/>
            <person name="Nishi S."/>
            <person name="Hori S."/>
            <person name="Arai W."/>
            <person name="Tsubouchi T."/>
            <person name="Morono Y."/>
            <person name="Uchiyama I."/>
            <person name="Ito T."/>
            <person name="Fujiyama A."/>
            <person name="Inagaki F."/>
            <person name="Takami H."/>
        </authorList>
    </citation>
    <scope>NUCLEOTIDE SEQUENCE</scope>
    <source>
        <strain evidence="1">Expedition CK06-06</strain>
    </source>
</reference>
<accession>X1C7D7</accession>
<proteinExistence type="predicted"/>
<name>X1C7D7_9ZZZZ</name>
<comment type="caution">
    <text evidence="1">The sequence shown here is derived from an EMBL/GenBank/DDBJ whole genome shotgun (WGS) entry which is preliminary data.</text>
</comment>
<dbReference type="AlphaFoldDB" id="X1C7D7"/>
<dbReference type="EMBL" id="BART01013190">
    <property type="protein sequence ID" value="GAG89222.1"/>
    <property type="molecule type" value="Genomic_DNA"/>
</dbReference>
<gene>
    <name evidence="1" type="ORF">S01H4_27121</name>
</gene>
<protein>
    <submittedName>
        <fullName evidence="1">Uncharacterized protein</fullName>
    </submittedName>
</protein>
<sequence>MAFKKGNKVNIGRIPWNKGLTGKDYKNHYKNGFNGTFPEGHKPHNKGIVGWMQGHIGYMLGKHHTK</sequence>
<organism evidence="1">
    <name type="scientific">marine sediment metagenome</name>
    <dbReference type="NCBI Taxonomy" id="412755"/>
    <lineage>
        <taxon>unclassified sequences</taxon>
        <taxon>metagenomes</taxon>
        <taxon>ecological metagenomes</taxon>
    </lineage>
</organism>
<evidence type="ECO:0000313" key="1">
    <source>
        <dbReference type="EMBL" id="GAG89222.1"/>
    </source>
</evidence>
<feature type="non-terminal residue" evidence="1">
    <location>
        <position position="66"/>
    </location>
</feature>